<keyword evidence="7" id="KW-0998">Cell outer membrane</keyword>
<dbReference type="RefSeq" id="WP_092912528.1">
    <property type="nucleotide sequence ID" value="NZ_FOXB01000019.1"/>
</dbReference>
<keyword evidence="6" id="KW-0472">Membrane</keyword>
<dbReference type="STRING" id="223786.SAMN05216234_11919"/>
<evidence type="ECO:0000256" key="2">
    <source>
        <dbReference type="ARBA" id="ARBA00007613"/>
    </source>
</evidence>
<evidence type="ECO:0000256" key="8">
    <source>
        <dbReference type="SAM" id="Coils"/>
    </source>
</evidence>
<dbReference type="GO" id="GO:0015562">
    <property type="term" value="F:efflux transmembrane transporter activity"/>
    <property type="evidence" value="ECO:0007669"/>
    <property type="project" value="InterPro"/>
</dbReference>
<keyword evidence="11" id="KW-1185">Reference proteome</keyword>
<dbReference type="PANTHER" id="PTHR30026:SF20">
    <property type="entry name" value="OUTER MEMBRANE PROTEIN TOLC"/>
    <property type="match status" value="1"/>
</dbReference>
<dbReference type="PANTHER" id="PTHR30026">
    <property type="entry name" value="OUTER MEMBRANE PROTEIN TOLC"/>
    <property type="match status" value="1"/>
</dbReference>
<dbReference type="Pfam" id="PF02321">
    <property type="entry name" value="OEP"/>
    <property type="match status" value="1"/>
</dbReference>
<feature type="signal peptide" evidence="9">
    <location>
        <begin position="1"/>
        <end position="19"/>
    </location>
</feature>
<dbReference type="InterPro" id="IPR051906">
    <property type="entry name" value="TolC-like"/>
</dbReference>
<evidence type="ECO:0000256" key="4">
    <source>
        <dbReference type="ARBA" id="ARBA00022452"/>
    </source>
</evidence>
<organism evidence="10 11">
    <name type="scientific">Hydrogenimonas thermophila</name>
    <dbReference type="NCBI Taxonomy" id="223786"/>
    <lineage>
        <taxon>Bacteria</taxon>
        <taxon>Pseudomonadati</taxon>
        <taxon>Campylobacterota</taxon>
        <taxon>Epsilonproteobacteria</taxon>
        <taxon>Campylobacterales</taxon>
        <taxon>Hydrogenimonadaceae</taxon>
        <taxon>Hydrogenimonas</taxon>
    </lineage>
</organism>
<dbReference type="Proteomes" id="UP000199227">
    <property type="component" value="Unassembled WGS sequence"/>
</dbReference>
<feature type="chain" id="PRO_5011442112" evidence="9">
    <location>
        <begin position="20"/>
        <end position="415"/>
    </location>
</feature>
<evidence type="ECO:0000256" key="9">
    <source>
        <dbReference type="SAM" id="SignalP"/>
    </source>
</evidence>
<dbReference type="AlphaFoldDB" id="A0A1I5QBH4"/>
<name>A0A1I5QBH4_9BACT</name>
<dbReference type="GO" id="GO:1990281">
    <property type="term" value="C:efflux pump complex"/>
    <property type="evidence" value="ECO:0007669"/>
    <property type="project" value="TreeGrafter"/>
</dbReference>
<comment type="similarity">
    <text evidence="2">Belongs to the outer membrane factor (OMF) (TC 1.B.17) family.</text>
</comment>
<keyword evidence="8" id="KW-0175">Coiled coil</keyword>
<dbReference type="InterPro" id="IPR003423">
    <property type="entry name" value="OMP_efflux"/>
</dbReference>
<dbReference type="EMBL" id="FOXB01000019">
    <property type="protein sequence ID" value="SFP43340.1"/>
    <property type="molecule type" value="Genomic_DNA"/>
</dbReference>
<evidence type="ECO:0000313" key="10">
    <source>
        <dbReference type="EMBL" id="SFP43340.1"/>
    </source>
</evidence>
<comment type="subcellular location">
    <subcellularLocation>
        <location evidence="1">Cell outer membrane</location>
    </subcellularLocation>
</comment>
<evidence type="ECO:0000313" key="11">
    <source>
        <dbReference type="Proteomes" id="UP000199227"/>
    </source>
</evidence>
<protein>
    <submittedName>
        <fullName evidence="10">Outer membrane protein TolC</fullName>
    </submittedName>
</protein>
<dbReference type="GO" id="GO:0009279">
    <property type="term" value="C:cell outer membrane"/>
    <property type="evidence" value="ECO:0007669"/>
    <property type="project" value="UniProtKB-SubCell"/>
</dbReference>
<dbReference type="OrthoDB" id="5338266at2"/>
<sequence>MNRKLVTVALLVAFQNSWAMTLNEAIDTALKKSPLILIEKEKINQSIEEKRVKKAKNLGSINVVGSYTTYNIPRTLAPIVPPISPDIVTSKDIGTLGLKYDVMLFNGFSDLRSIEIAELSKKISKTDFALSKEQLIYNIKSIYFKILTLKKERVSALSYQKALETLQSKVEQEYELGKKAKLDLLKVASELEIAKYNSLNIDNSIKILKAKLASLIGIEKIDSVEDIYDEERVSDSVDPKNSLIYKKALLDTQKSKKGIAKAKALYYPKVAFNAYYGDNFASGEQEELWQAGVSINIPLYDFGNRDAQFQKAKIAHMISEHKLKKSYLKLKSDIVDAKERIATATAKIEALKKQLEFLTKIEETEKIKYQNGVSDVYDLLLAISKKRKAESDLIGATYDLTMQRAYLNYITVGEK</sequence>
<keyword evidence="5" id="KW-0812">Transmembrane</keyword>
<feature type="coiled-coil region" evidence="8">
    <location>
        <begin position="327"/>
        <end position="361"/>
    </location>
</feature>
<keyword evidence="9" id="KW-0732">Signal</keyword>
<evidence type="ECO:0000256" key="6">
    <source>
        <dbReference type="ARBA" id="ARBA00023136"/>
    </source>
</evidence>
<accession>A0A1I5QBH4</accession>
<dbReference type="SUPFAM" id="SSF56954">
    <property type="entry name" value="Outer membrane efflux proteins (OEP)"/>
    <property type="match status" value="1"/>
</dbReference>
<evidence type="ECO:0000256" key="1">
    <source>
        <dbReference type="ARBA" id="ARBA00004442"/>
    </source>
</evidence>
<dbReference type="Gene3D" id="1.20.1600.10">
    <property type="entry name" value="Outer membrane efflux proteins (OEP)"/>
    <property type="match status" value="1"/>
</dbReference>
<evidence type="ECO:0000256" key="3">
    <source>
        <dbReference type="ARBA" id="ARBA00022448"/>
    </source>
</evidence>
<reference evidence="10 11" key="1">
    <citation type="submission" date="2016-10" db="EMBL/GenBank/DDBJ databases">
        <authorList>
            <person name="de Groot N.N."/>
        </authorList>
    </citation>
    <scope>NUCLEOTIDE SEQUENCE [LARGE SCALE GENOMIC DNA]</scope>
    <source>
        <strain evidence="10 11">EP1-55-1</strain>
    </source>
</reference>
<dbReference type="GO" id="GO:0015288">
    <property type="term" value="F:porin activity"/>
    <property type="evidence" value="ECO:0007669"/>
    <property type="project" value="TreeGrafter"/>
</dbReference>
<gene>
    <name evidence="10" type="ORF">SAMN05216234_11919</name>
</gene>
<evidence type="ECO:0000256" key="7">
    <source>
        <dbReference type="ARBA" id="ARBA00023237"/>
    </source>
</evidence>
<keyword evidence="4" id="KW-1134">Transmembrane beta strand</keyword>
<keyword evidence="3" id="KW-0813">Transport</keyword>
<evidence type="ECO:0000256" key="5">
    <source>
        <dbReference type="ARBA" id="ARBA00022692"/>
    </source>
</evidence>
<proteinExistence type="inferred from homology"/>